<reference evidence="2 3" key="1">
    <citation type="submission" date="2019-02" db="EMBL/GenBank/DDBJ databases">
        <title>Deep-cultivation of Planctomycetes and their phenomic and genomic characterization uncovers novel biology.</title>
        <authorList>
            <person name="Wiegand S."/>
            <person name="Jogler M."/>
            <person name="Boedeker C."/>
            <person name="Pinto D."/>
            <person name="Vollmers J."/>
            <person name="Rivas-Marin E."/>
            <person name="Kohn T."/>
            <person name="Peeters S.H."/>
            <person name="Heuer A."/>
            <person name="Rast P."/>
            <person name="Oberbeckmann S."/>
            <person name="Bunk B."/>
            <person name="Jeske O."/>
            <person name="Meyerdierks A."/>
            <person name="Storesund J.E."/>
            <person name="Kallscheuer N."/>
            <person name="Luecker S."/>
            <person name="Lage O.M."/>
            <person name="Pohl T."/>
            <person name="Merkel B.J."/>
            <person name="Hornburger P."/>
            <person name="Mueller R.-W."/>
            <person name="Bruemmer F."/>
            <person name="Labrenz M."/>
            <person name="Spormann A.M."/>
            <person name="Op den Camp H."/>
            <person name="Overmann J."/>
            <person name="Amann R."/>
            <person name="Jetten M.S.M."/>
            <person name="Mascher T."/>
            <person name="Medema M.H."/>
            <person name="Devos D.P."/>
            <person name="Kaster A.-K."/>
            <person name="Ovreas L."/>
            <person name="Rohde M."/>
            <person name="Galperin M.Y."/>
            <person name="Jogler C."/>
        </authorList>
    </citation>
    <scope>NUCLEOTIDE SEQUENCE [LARGE SCALE GENOMIC DNA]</scope>
    <source>
        <strain evidence="2 3">K23_9</strain>
    </source>
</reference>
<dbReference type="RefSeq" id="WP_145417206.1">
    <property type="nucleotide sequence ID" value="NZ_CP036526.1"/>
</dbReference>
<evidence type="ECO:0008006" key="4">
    <source>
        <dbReference type="Google" id="ProtNLM"/>
    </source>
</evidence>
<feature type="chain" id="PRO_5022162299" description="Exo-alpha-sialidase" evidence="1">
    <location>
        <begin position="31"/>
        <end position="360"/>
    </location>
</feature>
<dbReference type="Proteomes" id="UP000319817">
    <property type="component" value="Chromosome"/>
</dbReference>
<dbReference type="Gene3D" id="2.120.10.10">
    <property type="match status" value="1"/>
</dbReference>
<evidence type="ECO:0000256" key="1">
    <source>
        <dbReference type="SAM" id="SignalP"/>
    </source>
</evidence>
<feature type="signal peptide" evidence="1">
    <location>
        <begin position="1"/>
        <end position="30"/>
    </location>
</feature>
<gene>
    <name evidence="2" type="ORF">K239x_15920</name>
</gene>
<organism evidence="2 3">
    <name type="scientific">Stieleria marina</name>
    <dbReference type="NCBI Taxonomy" id="1930275"/>
    <lineage>
        <taxon>Bacteria</taxon>
        <taxon>Pseudomonadati</taxon>
        <taxon>Planctomycetota</taxon>
        <taxon>Planctomycetia</taxon>
        <taxon>Pirellulales</taxon>
        <taxon>Pirellulaceae</taxon>
        <taxon>Stieleria</taxon>
    </lineage>
</organism>
<keyword evidence="1" id="KW-0732">Signal</keyword>
<accession>A0A517NR98</accession>
<evidence type="ECO:0000313" key="3">
    <source>
        <dbReference type="Proteomes" id="UP000319817"/>
    </source>
</evidence>
<dbReference type="EMBL" id="CP036526">
    <property type="protein sequence ID" value="QDT09644.1"/>
    <property type="molecule type" value="Genomic_DNA"/>
</dbReference>
<name>A0A517NR98_9BACT</name>
<keyword evidence="3" id="KW-1185">Reference proteome</keyword>
<sequence length="360" mass="40182" precursor="true">MRFPRQRRPIVALVSIAIIWLADCPPSAVADDDLPTVRVENVRQVFHNGEHNAFTDLIRWQGKYWLTFRSCPDGHMVSSTSSIVVLSSNDAKTWQTAHRFSVPLRDTRDPHFLSFKGKLFIYTGTWYSGDGKLARDKYDVNKHLGFAVWTDDGKTWNGPQQLEGTYGHYIWRAVTDGDTAYLCARRKSGYSEAESGAGGASILEGALLASNDGLNWRFRSLFQTQKGNETAFQMLSDKTILALSREKGATSQLARSRPPYVTWKRGQLPLFVGGPLLAKWGDQLLVGGRRNTDAGPKMALYWLVDNDLKSIAELPSGGDNSYPGFVQIDSKHGLVSWYSSHESKDGRTITAVYLADVVKE</sequence>
<dbReference type="OrthoDB" id="20875at2"/>
<proteinExistence type="predicted"/>
<evidence type="ECO:0000313" key="2">
    <source>
        <dbReference type="EMBL" id="QDT09644.1"/>
    </source>
</evidence>
<dbReference type="SUPFAM" id="SSF50939">
    <property type="entry name" value="Sialidases"/>
    <property type="match status" value="1"/>
</dbReference>
<protein>
    <recommendedName>
        <fullName evidence="4">Exo-alpha-sialidase</fullName>
    </recommendedName>
</protein>
<dbReference type="InterPro" id="IPR036278">
    <property type="entry name" value="Sialidase_sf"/>
</dbReference>
<dbReference type="AlphaFoldDB" id="A0A517NR98"/>